<name>A0A0G3GA10_9GAMM</name>
<evidence type="ECO:0000259" key="1">
    <source>
        <dbReference type="Pfam" id="PF14341"/>
    </source>
</evidence>
<feature type="domain" description="Type 4 fimbrial biogenesis protein PilX N-terminal" evidence="1">
    <location>
        <begin position="8"/>
        <end position="57"/>
    </location>
</feature>
<dbReference type="AlphaFoldDB" id="A0A0G3GA10"/>
<proteinExistence type="predicted"/>
<reference evidence="2 3" key="1">
    <citation type="submission" date="2015-04" db="EMBL/GenBank/DDBJ databases">
        <title>Complete Sequence for the Genome of the Thioalkalivibrio versutus D301.</title>
        <authorList>
            <person name="Mu T."/>
            <person name="Zhou J."/>
            <person name="Xu X."/>
        </authorList>
    </citation>
    <scope>NUCLEOTIDE SEQUENCE [LARGE SCALE GENOMIC DNA]</scope>
    <source>
        <strain evidence="2 3">D301</strain>
    </source>
</reference>
<accession>A0A0G3GA10</accession>
<gene>
    <name evidence="2" type="ORF">TVD_01430</name>
</gene>
<evidence type="ECO:0000313" key="2">
    <source>
        <dbReference type="EMBL" id="AKJ96382.1"/>
    </source>
</evidence>
<keyword evidence="3" id="KW-1185">Reference proteome</keyword>
<dbReference type="EMBL" id="CP011367">
    <property type="protein sequence ID" value="AKJ96382.1"/>
    <property type="molecule type" value="Genomic_DNA"/>
</dbReference>
<dbReference type="Pfam" id="PF14341">
    <property type="entry name" value="PilX_N"/>
    <property type="match status" value="1"/>
</dbReference>
<dbReference type="STRING" id="106634.TVD_01430"/>
<dbReference type="PATRIC" id="fig|106634.4.peg.292"/>
<protein>
    <recommendedName>
        <fullName evidence="1">Type 4 fimbrial biogenesis protein PilX N-terminal domain-containing protein</fullName>
    </recommendedName>
</protein>
<sequence>MRPKRQEGSALIVGLVLLLVVTILAITGMQDTLLQERMSGNWHDRNLAFQASEAALREGEHWINQRTLSELDAIDQSSAHEPLTQPAAWEGAGQHGSINLDGIADEASFYVVHPSYSRMRPDMDLAQPKCDRYFPVYAHGVGGTVNARATLQSSVMPTTAPPADCPADWGG</sequence>
<dbReference type="InterPro" id="IPR025746">
    <property type="entry name" value="PilX_N_dom"/>
</dbReference>
<dbReference type="KEGG" id="tvr:TVD_01430"/>
<dbReference type="Proteomes" id="UP000064201">
    <property type="component" value="Chromosome"/>
</dbReference>
<organism evidence="2 3">
    <name type="scientific">Thioalkalivibrio versutus</name>
    <dbReference type="NCBI Taxonomy" id="106634"/>
    <lineage>
        <taxon>Bacteria</taxon>
        <taxon>Pseudomonadati</taxon>
        <taxon>Pseudomonadota</taxon>
        <taxon>Gammaproteobacteria</taxon>
        <taxon>Chromatiales</taxon>
        <taxon>Ectothiorhodospiraceae</taxon>
        <taxon>Thioalkalivibrio</taxon>
    </lineage>
</organism>
<evidence type="ECO:0000313" key="3">
    <source>
        <dbReference type="Proteomes" id="UP000064201"/>
    </source>
</evidence>